<name>A0ABT8LGW4_9BACT</name>
<reference evidence="2" key="1">
    <citation type="submission" date="2023-06" db="EMBL/GenBank/DDBJ databases">
        <title>Genomic of Agaribacillus aureum.</title>
        <authorList>
            <person name="Wang G."/>
        </authorList>
    </citation>
    <scope>NUCLEOTIDE SEQUENCE</scope>
    <source>
        <strain evidence="2">BMA12</strain>
    </source>
</reference>
<feature type="compositionally biased region" description="Basic and acidic residues" evidence="1">
    <location>
        <begin position="35"/>
        <end position="45"/>
    </location>
</feature>
<feature type="region of interest" description="Disordered" evidence="1">
    <location>
        <begin position="29"/>
        <end position="52"/>
    </location>
</feature>
<evidence type="ECO:0008006" key="4">
    <source>
        <dbReference type="Google" id="ProtNLM"/>
    </source>
</evidence>
<dbReference type="RefSeq" id="WP_346762380.1">
    <property type="nucleotide sequence ID" value="NZ_JAUJEB010000012.1"/>
</dbReference>
<gene>
    <name evidence="2" type="ORF">QQ020_33545</name>
</gene>
<evidence type="ECO:0000256" key="1">
    <source>
        <dbReference type="SAM" id="MobiDB-lite"/>
    </source>
</evidence>
<sequence>MQQENSNSNIQREIKQLQEELKFLKNLMPSDSALDGEKGDDDKRPKLFRNRPNPFTKYTIIKYFVPEETGRRISLFVVDEKGNQKMFWDYLQAGKHKLLIKDHGLTPGIYFYSLVIDGNIVDTYKMKIREAQ</sequence>
<accession>A0ABT8LGW4</accession>
<dbReference type="Proteomes" id="UP001172083">
    <property type="component" value="Unassembled WGS sequence"/>
</dbReference>
<proteinExistence type="predicted"/>
<evidence type="ECO:0000313" key="3">
    <source>
        <dbReference type="Proteomes" id="UP001172083"/>
    </source>
</evidence>
<evidence type="ECO:0000313" key="2">
    <source>
        <dbReference type="EMBL" id="MDN5217044.1"/>
    </source>
</evidence>
<keyword evidence="3" id="KW-1185">Reference proteome</keyword>
<protein>
    <recommendedName>
        <fullName evidence="4">T9SS type A sorting domain-containing protein</fullName>
    </recommendedName>
</protein>
<dbReference type="EMBL" id="JAUJEB010000012">
    <property type="protein sequence ID" value="MDN5217044.1"/>
    <property type="molecule type" value="Genomic_DNA"/>
</dbReference>
<organism evidence="2 3">
    <name type="scientific">Agaribacillus aureus</name>
    <dbReference type="NCBI Taxonomy" id="3051825"/>
    <lineage>
        <taxon>Bacteria</taxon>
        <taxon>Pseudomonadati</taxon>
        <taxon>Bacteroidota</taxon>
        <taxon>Cytophagia</taxon>
        <taxon>Cytophagales</taxon>
        <taxon>Splendidivirgaceae</taxon>
        <taxon>Agaribacillus</taxon>
    </lineage>
</organism>
<comment type="caution">
    <text evidence="2">The sequence shown here is derived from an EMBL/GenBank/DDBJ whole genome shotgun (WGS) entry which is preliminary data.</text>
</comment>